<gene>
    <name evidence="7" type="ORF">OHB29_39735</name>
</gene>
<name>A0ABZ1P4T4_STRVL</name>
<dbReference type="RefSeq" id="WP_328346627.1">
    <property type="nucleotide sequence ID" value="NZ_CP107906.1"/>
</dbReference>
<dbReference type="Pfam" id="PF00440">
    <property type="entry name" value="TetR_N"/>
    <property type="match status" value="1"/>
</dbReference>
<feature type="region of interest" description="Disordered" evidence="5">
    <location>
        <begin position="74"/>
        <end position="102"/>
    </location>
</feature>
<dbReference type="InterPro" id="IPR001647">
    <property type="entry name" value="HTH_TetR"/>
</dbReference>
<keyword evidence="8" id="KW-1185">Reference proteome</keyword>
<reference evidence="7 8" key="1">
    <citation type="submission" date="2022-10" db="EMBL/GenBank/DDBJ databases">
        <title>The complete genomes of actinobacterial strains from the NBC collection.</title>
        <authorList>
            <person name="Joergensen T.S."/>
            <person name="Alvarez Arevalo M."/>
            <person name="Sterndorff E.B."/>
            <person name="Faurdal D."/>
            <person name="Vuksanovic O."/>
            <person name="Mourched A.-S."/>
            <person name="Charusanti P."/>
            <person name="Shaw S."/>
            <person name="Blin K."/>
            <person name="Weber T."/>
        </authorList>
    </citation>
    <scope>NUCLEOTIDE SEQUENCE [LARGE SCALE GENOMIC DNA]</scope>
    <source>
        <strain evidence="7 8">NBC_00456</strain>
    </source>
</reference>
<dbReference type="Gene3D" id="1.10.10.60">
    <property type="entry name" value="Homeodomain-like"/>
    <property type="match status" value="1"/>
</dbReference>
<evidence type="ECO:0000313" key="7">
    <source>
        <dbReference type="EMBL" id="WUG98620.1"/>
    </source>
</evidence>
<organism evidence="7 8">
    <name type="scientific">Streptomyces violaceus</name>
    <name type="common">Streptomyces venezuelae</name>
    <dbReference type="NCBI Taxonomy" id="1936"/>
    <lineage>
        <taxon>Bacteria</taxon>
        <taxon>Bacillati</taxon>
        <taxon>Actinomycetota</taxon>
        <taxon>Actinomycetes</taxon>
        <taxon>Kitasatosporales</taxon>
        <taxon>Streptomycetaceae</taxon>
        <taxon>Streptomyces</taxon>
    </lineage>
</organism>
<proteinExistence type="predicted"/>
<evidence type="ECO:0000256" key="1">
    <source>
        <dbReference type="ARBA" id="ARBA00023015"/>
    </source>
</evidence>
<keyword evidence="1" id="KW-0805">Transcription regulation</keyword>
<dbReference type="PROSITE" id="PS50977">
    <property type="entry name" value="HTH_TETR_2"/>
    <property type="match status" value="1"/>
</dbReference>
<dbReference type="EMBL" id="CP107906">
    <property type="protein sequence ID" value="WUG98620.1"/>
    <property type="molecule type" value="Genomic_DNA"/>
</dbReference>
<accession>A0ABZ1P4T4</accession>
<evidence type="ECO:0000256" key="5">
    <source>
        <dbReference type="SAM" id="MobiDB-lite"/>
    </source>
</evidence>
<dbReference type="Gene3D" id="1.10.357.10">
    <property type="entry name" value="Tetracycline Repressor, domain 2"/>
    <property type="match status" value="1"/>
</dbReference>
<evidence type="ECO:0000256" key="3">
    <source>
        <dbReference type="ARBA" id="ARBA00023163"/>
    </source>
</evidence>
<protein>
    <submittedName>
        <fullName evidence="7">TetR/AcrR family transcriptional regulator</fullName>
    </submittedName>
</protein>
<dbReference type="Proteomes" id="UP001341259">
    <property type="component" value="Chromosome"/>
</dbReference>
<dbReference type="PANTHER" id="PTHR30055:SF234">
    <property type="entry name" value="HTH-TYPE TRANSCRIPTIONAL REGULATOR BETI"/>
    <property type="match status" value="1"/>
</dbReference>
<feature type="compositionally biased region" description="Polar residues" evidence="5">
    <location>
        <begin position="85"/>
        <end position="102"/>
    </location>
</feature>
<dbReference type="PANTHER" id="PTHR30055">
    <property type="entry name" value="HTH-TYPE TRANSCRIPTIONAL REGULATOR RUTR"/>
    <property type="match status" value="1"/>
</dbReference>
<dbReference type="InterPro" id="IPR009057">
    <property type="entry name" value="Homeodomain-like_sf"/>
</dbReference>
<comment type="caution">
    <text evidence="4">Lacks conserved residue(s) required for the propagation of feature annotation.</text>
</comment>
<feature type="compositionally biased region" description="Basic residues" evidence="5">
    <location>
        <begin position="75"/>
        <end position="84"/>
    </location>
</feature>
<dbReference type="InterPro" id="IPR050109">
    <property type="entry name" value="HTH-type_TetR-like_transc_reg"/>
</dbReference>
<evidence type="ECO:0000256" key="2">
    <source>
        <dbReference type="ARBA" id="ARBA00023125"/>
    </source>
</evidence>
<dbReference type="SUPFAM" id="SSF46689">
    <property type="entry name" value="Homeodomain-like"/>
    <property type="match status" value="1"/>
</dbReference>
<evidence type="ECO:0000259" key="6">
    <source>
        <dbReference type="PROSITE" id="PS50977"/>
    </source>
</evidence>
<keyword evidence="2 4" id="KW-0238">DNA-binding</keyword>
<feature type="domain" description="HTH tetR-type" evidence="6">
    <location>
        <begin position="1"/>
        <end position="37"/>
    </location>
</feature>
<evidence type="ECO:0000256" key="4">
    <source>
        <dbReference type="PROSITE-ProRule" id="PRU00335"/>
    </source>
</evidence>
<sequence>MEAIAAAAGVTRQTVYAHFSSRDALLVAAVDRITEDAVAAMDAAALDEGPARAALLRSLDASWRSFEDNAPLLRPARRGTRSRHATSLSPSGCPVSSNGASGRVSSLRNCLRAGWWP</sequence>
<evidence type="ECO:0000313" key="8">
    <source>
        <dbReference type="Proteomes" id="UP001341259"/>
    </source>
</evidence>
<keyword evidence="3" id="KW-0804">Transcription</keyword>